<proteinExistence type="predicted"/>
<dbReference type="AlphaFoldDB" id="A0AAV3XTG0"/>
<organism evidence="2 3">
    <name type="scientific">Microseira wollei NIES-4236</name>
    <dbReference type="NCBI Taxonomy" id="2530354"/>
    <lineage>
        <taxon>Bacteria</taxon>
        <taxon>Bacillati</taxon>
        <taxon>Cyanobacteriota</taxon>
        <taxon>Cyanophyceae</taxon>
        <taxon>Oscillatoriophycideae</taxon>
        <taxon>Aerosakkonematales</taxon>
        <taxon>Aerosakkonemataceae</taxon>
        <taxon>Microseira</taxon>
    </lineage>
</organism>
<dbReference type="EMBL" id="BLAY01000276">
    <property type="protein sequence ID" value="GET43975.1"/>
    <property type="molecule type" value="Genomic_DNA"/>
</dbReference>
<evidence type="ECO:0008006" key="4">
    <source>
        <dbReference type="Google" id="ProtNLM"/>
    </source>
</evidence>
<dbReference type="InterPro" id="IPR010328">
    <property type="entry name" value="DUF928"/>
</dbReference>
<evidence type="ECO:0000313" key="2">
    <source>
        <dbReference type="EMBL" id="GET43975.1"/>
    </source>
</evidence>
<dbReference type="Pfam" id="PF06051">
    <property type="entry name" value="DUF928"/>
    <property type="match status" value="1"/>
</dbReference>
<gene>
    <name evidence="2" type="ORF">MiSe_88010</name>
</gene>
<accession>A0AAV3XTG0</accession>
<evidence type="ECO:0000313" key="3">
    <source>
        <dbReference type="Proteomes" id="UP001050975"/>
    </source>
</evidence>
<reference evidence="2" key="1">
    <citation type="submission" date="2019-10" db="EMBL/GenBank/DDBJ databases">
        <title>Draft genome sequece of Microseira wollei NIES-4236.</title>
        <authorList>
            <person name="Yamaguchi H."/>
            <person name="Suzuki S."/>
            <person name="Kawachi M."/>
        </authorList>
    </citation>
    <scope>NUCLEOTIDE SEQUENCE</scope>
    <source>
        <strain evidence="2">NIES-4236</strain>
    </source>
</reference>
<protein>
    <recommendedName>
        <fullName evidence="4">DUF928 domain-containing protein</fullName>
    </recommendedName>
</protein>
<feature type="region of interest" description="Disordered" evidence="1">
    <location>
        <begin position="54"/>
        <end position="85"/>
    </location>
</feature>
<sequence>MVVHFYHKKGFIMTGTKFVSGFLKLSVGVLLAVAIPAFGVESLQAQSRLSGDQRLSPNWGNYRPPSNLGRPEGREGGGSRGPCIAETSPTIHNPIALVPVNGFGTTLAARPTFFVYVPTINPGETPQIQFVLRSADNRFVYKTTFSTIPSPGIVSFSLPERANSPILELGKTYNWTFTLVCNPNEDDRSGNQLAAGSIQRIAPPSRMVSELAQATSPQDKVAVYAKYGIWYDALGAIANLRRTADNPALQNDWLALLTSVDLQKIANQPLIQPLSARETQIRPVSRP</sequence>
<comment type="caution">
    <text evidence="2">The sequence shown here is derived from an EMBL/GenBank/DDBJ whole genome shotgun (WGS) entry which is preliminary data.</text>
</comment>
<evidence type="ECO:0000256" key="1">
    <source>
        <dbReference type="SAM" id="MobiDB-lite"/>
    </source>
</evidence>
<dbReference type="Proteomes" id="UP001050975">
    <property type="component" value="Unassembled WGS sequence"/>
</dbReference>
<keyword evidence="3" id="KW-1185">Reference proteome</keyword>
<name>A0AAV3XTG0_9CYAN</name>